<dbReference type="InterPro" id="IPR043502">
    <property type="entry name" value="DNA/RNA_pol_sf"/>
</dbReference>
<protein>
    <submittedName>
        <fullName evidence="11">Zinc finger BED domain-containing protein 1</fullName>
    </submittedName>
</protein>
<keyword evidence="6" id="KW-0539">Nucleus</keyword>
<comment type="subcellular location">
    <subcellularLocation>
        <location evidence="1">Nucleus</location>
    </subcellularLocation>
</comment>
<accession>A0AA47MAM8</accession>
<evidence type="ECO:0000313" key="12">
    <source>
        <dbReference type="Proteomes" id="UP001174136"/>
    </source>
</evidence>
<feature type="region of interest" description="Disordered" evidence="7">
    <location>
        <begin position="1130"/>
        <end position="1151"/>
    </location>
</feature>
<evidence type="ECO:0000259" key="8">
    <source>
        <dbReference type="Pfam" id="PF02892"/>
    </source>
</evidence>
<dbReference type="InterPro" id="IPR012337">
    <property type="entry name" value="RNaseH-like_sf"/>
</dbReference>
<dbReference type="GO" id="GO:0046983">
    <property type="term" value="F:protein dimerization activity"/>
    <property type="evidence" value="ECO:0007669"/>
    <property type="project" value="InterPro"/>
</dbReference>
<evidence type="ECO:0000256" key="3">
    <source>
        <dbReference type="ARBA" id="ARBA00022771"/>
    </source>
</evidence>
<feature type="compositionally biased region" description="Polar residues" evidence="7">
    <location>
        <begin position="1"/>
        <end position="10"/>
    </location>
</feature>
<evidence type="ECO:0000313" key="11">
    <source>
        <dbReference type="EMBL" id="KAK0136577.1"/>
    </source>
</evidence>
<dbReference type="InterPro" id="IPR043128">
    <property type="entry name" value="Rev_trsase/Diguanyl_cyclase"/>
</dbReference>
<comment type="caution">
    <text evidence="11">The sequence shown here is derived from an EMBL/GenBank/DDBJ whole genome shotgun (WGS) entry which is preliminary data.</text>
</comment>
<sequence length="2062" mass="231285">MSSKENTTSPPHVDTQERYARQRRTPKHLGDYILAYHHRGPALSSQPDDGDHEEQKGAAAAADSGQADASVRLGNSGASHGSSPGDPLSTTSLKQLMESISQSEREERAEIARVTNKLREYEHRQRRRQELLKHITSFLRDEEENDENHNVKGATSPLMQSPSPRGSPSYIHSSSHSPSAEKQVHSKGSYTERHTPADVIPTLEREAELRDYTPEVVAKGVKSAFTPIYSASPHHSISSYPIISSGRVTLISGPQQLIRPVPLHPQETGLHRGEDDFASSHLPQAQQLLTTTAPLYKLHSIAQCRSTDPQSRASESRVYLTPSITSSKVLLKVVPVLLHNDSNSVETFAVLDDGAQRTMILPTAVQQLRLTGESETLALRTVRTDVAHLPGLKVNFEISPRDNPRKRFKVQGAFTAAGLDLVEQTYPVQMLQKRHSHLRGIPLKSFTKVRPLVLLGSDHVHLITATEPTRRGSNGGPIAIHTALGWALQGADRCVPEQTSVTQCLFTSFASPDDLLYRNVERLWQLDVLPYRNEKMVVRSREDQDAMNLLETKTRRMEVEGVYRYATPLLRKQSAPKLISSTHSVMAHLRATEKRLKREPERAAIYSAEINKLISAGYVKKLQPKEVEQSAEAWYLPHHLVSHNNKSRLVFNCSFMHQNVSLNEQLLPGPTLGPSLVGVLIRFRQHQIKADKDQKVILCKVCRGTVAAGGGNTSNLFHHLKIKHAKQYYESQKMRGAPAASKIKVAAPPLVQKSLAESFAKGTPYDKKSRRWREITEAITTHICKDMVPIYTVEKPGFRELLSTLDPRYVMPSRKHFTAVDLPRLYGECRSKIEKELQSVLHFATTTDMWSSRTTQPYMSLTIHFIKGWELKSRCLQTSYFPEDHTGEMIALNLREALESWGLPEAHQVCVTTDNATNNVKALQLNDWTRLQCFGHRLHLAIERSVKEPQVERAIGVCKKVVSAFCNSWKRKRELATAQAELGLPAHQLITETPTRWGSRQQMIERILEHDIDVLESVSKALSPLVAFTDALSGEQYVSVSYLKPVLHLFSEQVLKPQDDDVNLTKKIKASILEYLDEKYADPSTQDLLDMASLLDPRFKITYIKPEKVDYIKTKTAAEIESLVAEQEMSAGGDSIPPAEAATEVPENPAKKKRSLGSFFKIASRQDQTVPQSGRQSIELELNRYLQTVEADGETNPLEWWRQHEANFPRVASLAKKYLCIQATSAPSERAFSTSGNIITCRRSALKPERVNQLVFLAHNLILHFLVCFFYRSSERSSFDFFQFFGLLPIVASSNKRLLCSKELSASVSAFGSWPPIAVSGDIRAMFHQIRLLPDDRSLLRLIWRDLRCEEPPDVYEWQVLPFGTTSSPCCAIFALQQHARDHQDSHPEVIQSVQQSFYVDNCLESFPTISAAKHRVDHLRTVLAEGGFDLRQWASNQPTVVSHLPTDARSSAAEQWLSQSRTDPLEPTLGLRWNCAADTLSYQYRIIEHSTLTMRTAYQVLASQVHGAIYNRAKVLIQQLWSKQRGWDDPDLPPALREAWETWEGELKHLNSVSIPRCYLPLPAKGTDAKYDLHVFCDASERAYGAVAYLTVDAGNTIHTSFIMARSRVAPKRQQSIPRLELCAALAGAQLSKLIQSEMTLPIQQTVLWSDSTTVLEWLQSDSCRYKVFVGTRVSEIQELTDRRAWRYIDSPNNPADDITRGKSLLELAGPGPPLLKQSAEYWPKKPEQTPTVGSSELKGITFCCFTAVEPNNNIPDATQYSSWKELVEATRRAYGAAATDPTHNQLISHRDAEVLLLRGCQAHSFSGEVAALKAQKPVSKHSHLLSLGPEWDAATGLIRVGGRLRRLNPSVGEIHPINTRLTLSSTHQTLPTSVECGRERYVLSNLASKSVGSQSVSEDVLYTALVEVEGILNSKPLGYVSADVADLDPITPNILLMGRPDAALPQVVYTPAGMGRRRWRHCQTLVDQFWLQFTRNYLPNLQTRQKWQRSSKKITVDSVVLIIDPSLPRAQWPIGRVVKAIASPDGCIRVAEVKVRDKVYMRPVARLIELPVLEDDTKDT</sequence>
<feature type="region of interest" description="Disordered" evidence="7">
    <location>
        <begin position="141"/>
        <end position="206"/>
    </location>
</feature>
<evidence type="ECO:0000256" key="5">
    <source>
        <dbReference type="ARBA" id="ARBA00023125"/>
    </source>
</evidence>
<feature type="compositionally biased region" description="Low complexity" evidence="7">
    <location>
        <begin position="163"/>
        <end position="178"/>
    </location>
</feature>
<dbReference type="Pfam" id="PF05699">
    <property type="entry name" value="Dimer_Tnp_hAT"/>
    <property type="match status" value="1"/>
</dbReference>
<evidence type="ECO:0000256" key="6">
    <source>
        <dbReference type="ARBA" id="ARBA00023242"/>
    </source>
</evidence>
<feature type="domain" description="HAT C-terminal dimerisation" evidence="9">
    <location>
        <begin position="1181"/>
        <end position="1261"/>
    </location>
</feature>
<proteinExistence type="predicted"/>
<evidence type="ECO:0000256" key="1">
    <source>
        <dbReference type="ARBA" id="ARBA00004123"/>
    </source>
</evidence>
<dbReference type="InterPro" id="IPR008042">
    <property type="entry name" value="Retrotrans_Pao"/>
</dbReference>
<evidence type="ECO:0000256" key="2">
    <source>
        <dbReference type="ARBA" id="ARBA00022723"/>
    </source>
</evidence>
<dbReference type="Gene3D" id="3.30.70.270">
    <property type="match status" value="1"/>
</dbReference>
<dbReference type="Proteomes" id="UP001174136">
    <property type="component" value="Unassembled WGS sequence"/>
</dbReference>
<feature type="compositionally biased region" description="Low complexity" evidence="7">
    <location>
        <begin position="57"/>
        <end position="70"/>
    </location>
</feature>
<dbReference type="GO" id="GO:0005634">
    <property type="term" value="C:nucleus"/>
    <property type="evidence" value="ECO:0007669"/>
    <property type="project" value="UniProtKB-SubCell"/>
</dbReference>
<reference evidence="11" key="1">
    <citation type="journal article" date="2023" name="Front. Mar. Sci.">
        <title>A new Merluccius polli reference genome to investigate the effects of global change in West African waters.</title>
        <authorList>
            <person name="Mateo J.L."/>
            <person name="Blanco-Fernandez C."/>
            <person name="Garcia-Vazquez E."/>
            <person name="Machado-Schiaffino G."/>
        </authorList>
    </citation>
    <scope>NUCLEOTIDE SEQUENCE</scope>
    <source>
        <strain evidence="11">C29</strain>
        <tissue evidence="11">Fin</tissue>
    </source>
</reference>
<dbReference type="Pfam" id="PF05380">
    <property type="entry name" value="Peptidase_A17"/>
    <property type="match status" value="1"/>
</dbReference>
<evidence type="ECO:0000259" key="9">
    <source>
        <dbReference type="Pfam" id="PF05699"/>
    </source>
</evidence>
<gene>
    <name evidence="11" type="primary">ZBED1_166</name>
    <name evidence="11" type="ORF">N1851_027262</name>
</gene>
<dbReference type="GO" id="GO:0003677">
    <property type="term" value="F:DNA binding"/>
    <property type="evidence" value="ECO:0007669"/>
    <property type="project" value="UniProtKB-KW"/>
</dbReference>
<dbReference type="PANTHER" id="PTHR47331">
    <property type="entry name" value="PHD-TYPE DOMAIN-CONTAINING PROTEIN"/>
    <property type="match status" value="1"/>
</dbReference>
<evidence type="ECO:0000259" key="10">
    <source>
        <dbReference type="Pfam" id="PF18701"/>
    </source>
</evidence>
<dbReference type="Pfam" id="PF02892">
    <property type="entry name" value="zf-BED"/>
    <property type="match status" value="1"/>
</dbReference>
<organism evidence="11 12">
    <name type="scientific">Merluccius polli</name>
    <name type="common">Benguela hake</name>
    <name type="synonym">Merluccius cadenati</name>
    <dbReference type="NCBI Taxonomy" id="89951"/>
    <lineage>
        <taxon>Eukaryota</taxon>
        <taxon>Metazoa</taxon>
        <taxon>Chordata</taxon>
        <taxon>Craniata</taxon>
        <taxon>Vertebrata</taxon>
        <taxon>Euteleostomi</taxon>
        <taxon>Actinopterygii</taxon>
        <taxon>Neopterygii</taxon>
        <taxon>Teleostei</taxon>
        <taxon>Neoteleostei</taxon>
        <taxon>Acanthomorphata</taxon>
        <taxon>Zeiogadaria</taxon>
        <taxon>Gadariae</taxon>
        <taxon>Gadiformes</taxon>
        <taxon>Gadoidei</taxon>
        <taxon>Merlucciidae</taxon>
        <taxon>Merluccius</taxon>
    </lineage>
</organism>
<dbReference type="InterPro" id="IPR008906">
    <property type="entry name" value="HATC_C_dom"/>
</dbReference>
<dbReference type="InterPro" id="IPR040676">
    <property type="entry name" value="DUF5641"/>
</dbReference>
<name>A0AA47MAM8_MERPO</name>
<feature type="domain" description="DUF5641" evidence="10">
    <location>
        <begin position="1959"/>
        <end position="2051"/>
    </location>
</feature>
<evidence type="ECO:0000256" key="7">
    <source>
        <dbReference type="SAM" id="MobiDB-lite"/>
    </source>
</evidence>
<dbReference type="PANTHER" id="PTHR47331:SF5">
    <property type="entry name" value="RIBONUCLEASE H"/>
    <property type="match status" value="1"/>
</dbReference>
<dbReference type="Pfam" id="PF18701">
    <property type="entry name" value="DUF5641"/>
    <property type="match status" value="1"/>
</dbReference>
<keyword evidence="2" id="KW-0479">Metal-binding</keyword>
<evidence type="ECO:0000256" key="4">
    <source>
        <dbReference type="ARBA" id="ARBA00022833"/>
    </source>
</evidence>
<keyword evidence="12" id="KW-1185">Reference proteome</keyword>
<feature type="compositionally biased region" description="Polar residues" evidence="7">
    <location>
        <begin position="76"/>
        <end position="91"/>
    </location>
</feature>
<dbReference type="Gene3D" id="3.10.10.10">
    <property type="entry name" value="HIV Type 1 Reverse Transcriptase, subunit A, domain 1"/>
    <property type="match status" value="1"/>
</dbReference>
<keyword evidence="3" id="KW-0863">Zinc-finger</keyword>
<keyword evidence="4" id="KW-0862">Zinc</keyword>
<feature type="domain" description="BED-type" evidence="8">
    <location>
        <begin position="685"/>
        <end position="724"/>
    </location>
</feature>
<dbReference type="SUPFAM" id="SSF140996">
    <property type="entry name" value="Hermes dimerisation domain"/>
    <property type="match status" value="1"/>
</dbReference>
<dbReference type="EMBL" id="JAOPHQ010005141">
    <property type="protein sequence ID" value="KAK0136577.1"/>
    <property type="molecule type" value="Genomic_DNA"/>
</dbReference>
<dbReference type="SUPFAM" id="SSF53098">
    <property type="entry name" value="Ribonuclease H-like"/>
    <property type="match status" value="1"/>
</dbReference>
<keyword evidence="5" id="KW-0238">DNA-binding</keyword>
<feature type="region of interest" description="Disordered" evidence="7">
    <location>
        <begin position="1"/>
        <end position="91"/>
    </location>
</feature>
<dbReference type="SUPFAM" id="SSF56672">
    <property type="entry name" value="DNA/RNA polymerases"/>
    <property type="match status" value="1"/>
</dbReference>
<dbReference type="GO" id="GO:0008270">
    <property type="term" value="F:zinc ion binding"/>
    <property type="evidence" value="ECO:0007669"/>
    <property type="project" value="UniProtKB-KW"/>
</dbReference>
<dbReference type="InterPro" id="IPR003656">
    <property type="entry name" value="Znf_BED"/>
</dbReference>